<organism evidence="2 3">
    <name type="scientific">Octopus vulgaris</name>
    <name type="common">Common octopus</name>
    <dbReference type="NCBI Taxonomy" id="6645"/>
    <lineage>
        <taxon>Eukaryota</taxon>
        <taxon>Metazoa</taxon>
        <taxon>Spiralia</taxon>
        <taxon>Lophotrochozoa</taxon>
        <taxon>Mollusca</taxon>
        <taxon>Cephalopoda</taxon>
        <taxon>Coleoidea</taxon>
        <taxon>Octopodiformes</taxon>
        <taxon>Octopoda</taxon>
        <taxon>Incirrata</taxon>
        <taxon>Octopodidae</taxon>
        <taxon>Octopus</taxon>
    </lineage>
</organism>
<dbReference type="AlphaFoldDB" id="A0AA36AY81"/>
<evidence type="ECO:0000313" key="3">
    <source>
        <dbReference type="Proteomes" id="UP001162480"/>
    </source>
</evidence>
<accession>A0AA36AY81</accession>
<dbReference type="EMBL" id="OX597819">
    <property type="protein sequence ID" value="CAI9724485.1"/>
    <property type="molecule type" value="Genomic_DNA"/>
</dbReference>
<evidence type="ECO:0000256" key="1">
    <source>
        <dbReference type="SAM" id="SignalP"/>
    </source>
</evidence>
<reference evidence="2" key="1">
    <citation type="submission" date="2023-08" db="EMBL/GenBank/DDBJ databases">
        <authorList>
            <person name="Alioto T."/>
            <person name="Alioto T."/>
            <person name="Gomez Garrido J."/>
        </authorList>
    </citation>
    <scope>NUCLEOTIDE SEQUENCE</scope>
</reference>
<gene>
    <name evidence="2" type="ORF">OCTVUL_1B031033</name>
</gene>
<sequence>MNTIMNLISVVPFLLFAVAGSRHMRELQEMFSMCRSSLDAYSTTDCQRAQNIHFCTELLNGRIGSRGNQELDRLKCTEPVKSCKTSNIQGCMQRRMYMKSSCRSLKMMKDCLYRQKCTEHYQLFENYYTNSCLNITCYTRHVMICDGSPADDTIEGICRNLEEEYQCVLKKRIYPNNVCKMPVQWETDYESNTCEHPCYNISKPNLSRLPVEYKCKALNSYKSNLDSLNCKMPDDMEKEYKSSKCDTYCNREKKCIITISYGDSRKLNCHGLSVGIKCLETAKCPVSQYIHDAYAFYGCDSSCNGNVLTECMAILKEPLNSTREELCGYFREERGCYDKAKCEMSDLYMKLLECSGAASRNTMFAVIIPCIIGHIFLLVVGSDEISEPEKEFRNCRDALDKAASTNCQRAQNIHLCTKMLNGRIGSRGKQELDRLKCKTSCNTNDVDACKKQNTEPKTKSTETMCPTISFMSKCKEDAKCPIPQIIRDSYALYECGTSCDDNVLSECVASLKRPFNSTREELCG</sequence>
<evidence type="ECO:0000313" key="2">
    <source>
        <dbReference type="EMBL" id="CAI9724485.1"/>
    </source>
</evidence>
<keyword evidence="1" id="KW-0732">Signal</keyword>
<feature type="signal peptide" evidence="1">
    <location>
        <begin position="1"/>
        <end position="21"/>
    </location>
</feature>
<feature type="chain" id="PRO_5041392446" evidence="1">
    <location>
        <begin position="22"/>
        <end position="524"/>
    </location>
</feature>
<protein>
    <submittedName>
        <fullName evidence="2">Uncharacterized protein</fullName>
    </submittedName>
</protein>
<name>A0AA36AY81_OCTVU</name>
<proteinExistence type="predicted"/>
<keyword evidence="3" id="KW-1185">Reference proteome</keyword>
<dbReference type="Proteomes" id="UP001162480">
    <property type="component" value="Chromosome 6"/>
</dbReference>